<evidence type="ECO:0000313" key="1">
    <source>
        <dbReference type="EMBL" id="QHL89913.1"/>
    </source>
</evidence>
<sequence>MTFSFSDFASAVRAEGEVSVEQVLAARRWAWADGVITPDEADTIFELNHLVARPTADWTDFFVEALTEYLVNGVAPRGHVSDENARWLIDHVSRDGRVESHAEMELLVRVLEKAETAPDALRTFALAQIEREVLTGEGPTRRGGTLRPGLITDTEVALLRRLLYAGGSAEATMISRDEAEMLWALKDATLDAANAPGWRTLFVQAVARHLTGHGGRGNVTRADAARLDAFMADNRPGIGGFLGRMARALVERPGAAPAAMSADDRAVEAAAAAVVTAAEAQWLRTRMEADGRLDPLEQALLDFLAED</sequence>
<dbReference type="RefSeq" id="WP_160591590.1">
    <property type="nucleotide sequence ID" value="NZ_CP047895.1"/>
</dbReference>
<dbReference type="EMBL" id="CP047895">
    <property type="protein sequence ID" value="QHL89913.1"/>
    <property type="molecule type" value="Genomic_DNA"/>
</dbReference>
<organism evidence="1 2">
    <name type="scientific">Sphingomonas changnyeongensis</name>
    <dbReference type="NCBI Taxonomy" id="2698679"/>
    <lineage>
        <taxon>Bacteria</taxon>
        <taxon>Pseudomonadati</taxon>
        <taxon>Pseudomonadota</taxon>
        <taxon>Alphaproteobacteria</taxon>
        <taxon>Sphingomonadales</taxon>
        <taxon>Sphingomonadaceae</taxon>
        <taxon>Sphingomonas</taxon>
    </lineage>
</organism>
<keyword evidence="2" id="KW-1185">Reference proteome</keyword>
<protein>
    <submittedName>
        <fullName evidence="1">Uncharacterized protein</fullName>
    </submittedName>
</protein>
<proteinExistence type="predicted"/>
<evidence type="ECO:0000313" key="2">
    <source>
        <dbReference type="Proteomes" id="UP000464468"/>
    </source>
</evidence>
<gene>
    <name evidence="1" type="ORF">GVO57_02580</name>
</gene>
<dbReference type="Proteomes" id="UP000464468">
    <property type="component" value="Chromosome"/>
</dbReference>
<reference evidence="1 2" key="1">
    <citation type="submission" date="2020-01" db="EMBL/GenBank/DDBJ databases">
        <title>Sphingomonas sp. C33 whole genome sequece.</title>
        <authorList>
            <person name="Park C."/>
        </authorList>
    </citation>
    <scope>NUCLEOTIDE SEQUENCE [LARGE SCALE GENOMIC DNA]</scope>
    <source>
        <strain evidence="1 2">C33</strain>
    </source>
</reference>
<accession>A0A7Z2NU56</accession>
<dbReference type="AlphaFoldDB" id="A0A7Z2NU56"/>
<name>A0A7Z2NU56_9SPHN</name>
<dbReference type="KEGG" id="schy:GVO57_02580"/>